<accession>A0A226DIQ8</accession>
<name>A0A226DIQ8_FOLCA</name>
<comment type="caution">
    <text evidence="1">The sequence shown here is derived from an EMBL/GenBank/DDBJ whole genome shotgun (WGS) entry which is preliminary data.</text>
</comment>
<evidence type="ECO:0000313" key="2">
    <source>
        <dbReference type="Proteomes" id="UP000198287"/>
    </source>
</evidence>
<keyword evidence="2" id="KW-1185">Reference proteome</keyword>
<protein>
    <submittedName>
        <fullName evidence="1">Uncharacterized protein</fullName>
    </submittedName>
</protein>
<gene>
    <name evidence="1" type="ORF">Fcan01_19930</name>
</gene>
<evidence type="ECO:0000313" key="1">
    <source>
        <dbReference type="EMBL" id="OXA44868.1"/>
    </source>
</evidence>
<proteinExistence type="predicted"/>
<dbReference type="AlphaFoldDB" id="A0A226DIQ8"/>
<dbReference type="OrthoDB" id="10673800at2759"/>
<dbReference type="Proteomes" id="UP000198287">
    <property type="component" value="Unassembled WGS sequence"/>
</dbReference>
<reference evidence="1 2" key="1">
    <citation type="submission" date="2015-12" db="EMBL/GenBank/DDBJ databases">
        <title>The genome of Folsomia candida.</title>
        <authorList>
            <person name="Faddeeva A."/>
            <person name="Derks M.F."/>
            <person name="Anvar Y."/>
            <person name="Smit S."/>
            <person name="Van Straalen N."/>
            <person name="Roelofs D."/>
        </authorList>
    </citation>
    <scope>NUCLEOTIDE SEQUENCE [LARGE SCALE GENOMIC DNA]</scope>
    <source>
        <strain evidence="1 2">VU population</strain>
        <tissue evidence="1">Whole body</tissue>
    </source>
</reference>
<dbReference type="EMBL" id="LNIX01000018">
    <property type="protein sequence ID" value="OXA44868.1"/>
    <property type="molecule type" value="Genomic_DNA"/>
</dbReference>
<organism evidence="1 2">
    <name type="scientific">Folsomia candida</name>
    <name type="common">Springtail</name>
    <dbReference type="NCBI Taxonomy" id="158441"/>
    <lineage>
        <taxon>Eukaryota</taxon>
        <taxon>Metazoa</taxon>
        <taxon>Ecdysozoa</taxon>
        <taxon>Arthropoda</taxon>
        <taxon>Hexapoda</taxon>
        <taxon>Collembola</taxon>
        <taxon>Entomobryomorpha</taxon>
        <taxon>Isotomoidea</taxon>
        <taxon>Isotomidae</taxon>
        <taxon>Proisotominae</taxon>
        <taxon>Folsomia</taxon>
    </lineage>
</organism>
<sequence length="641" mass="70403">MSTYSNYKPVYDIIMKRLENPSPAVRGVAAPKNSDVEQDGAWAFSSISEGIAEVDRELRSIKLHPDPILAFGPAPYIPYGEAHISRTPEDMAAAGALLQACFDRRNFFDGTRMEDSMRRIIKDYVDERSGNFPAKFKIYQYPLLLPKGSEGVEVAAYYKKAGIAEGADFNARAVRDFYFSIHAFMMLRNFSLVSLSIAAGTLCLTTGADYVGSIDDPCTGGKEAYTAGVIDTTKVMGSRFAPEINEIITLTGFIYHKADLLARCEAGTMEVPAPLGRNPTPLEFYECRWWDAALPVYFKLSLVLNDGAGVPVDEKWAPLGTRICGSIRKAVDIIIRYDELVDVFHDAKSNEPMNEVHVAGRYGGITAVQDYAAALAACVDEVATCPCTAGDVSHDYALDIAIGSSAWYAHVPHYRGYTQLAETRHLTSEKYAALAAKANHGAFITSGMAHSGEGNALQDQQWNSLTTYESLDPYVSGQCRHCAVICSWVVNRCLYRDDRRGKEAALRKFVREAVHLNGEKAMDGFFGEIVTICAGHKVPEYLVKQCVTAVEAAWKTLRAAGADMALETVAAQVVENHVRLDKAFIATHYHPEAYALRRGISGALSLMFDRTDMAPYPRIIDAAVIHSVKMAKECGAGKRKQ</sequence>